<dbReference type="AlphaFoldDB" id="A0A0F2TFB7"/>
<organism evidence="2 3">
    <name type="scientific">Streptomyces rubellomurinus (strain ATCC 31215)</name>
    <dbReference type="NCBI Taxonomy" id="359131"/>
    <lineage>
        <taxon>Bacteria</taxon>
        <taxon>Bacillati</taxon>
        <taxon>Actinomycetota</taxon>
        <taxon>Actinomycetes</taxon>
        <taxon>Kitasatosporales</taxon>
        <taxon>Streptomycetaceae</taxon>
        <taxon>Streptomyces</taxon>
    </lineage>
</organism>
<dbReference type="PATRIC" id="fig|359131.3.peg.2372"/>
<reference evidence="2 3" key="1">
    <citation type="submission" date="2015-02" db="EMBL/GenBank/DDBJ databases">
        <authorList>
            <person name="Ju K.-S."/>
            <person name="Doroghazi J.R."/>
            <person name="Metcalf W."/>
        </authorList>
    </citation>
    <scope>NUCLEOTIDE SEQUENCE [LARGE SCALE GENOMIC DNA]</scope>
    <source>
        <strain evidence="2 3">ATCC 31215</strain>
    </source>
</reference>
<dbReference type="Proteomes" id="UP000033699">
    <property type="component" value="Unassembled WGS sequence"/>
</dbReference>
<dbReference type="EMBL" id="JZKH01000019">
    <property type="protein sequence ID" value="KJS61913.1"/>
    <property type="molecule type" value="Genomic_DNA"/>
</dbReference>
<feature type="compositionally biased region" description="Acidic residues" evidence="1">
    <location>
        <begin position="345"/>
        <end position="354"/>
    </location>
</feature>
<gene>
    <name evidence="2" type="ORF">VM95_12180</name>
</gene>
<dbReference type="SUPFAM" id="SSF48371">
    <property type="entry name" value="ARM repeat"/>
    <property type="match status" value="1"/>
</dbReference>
<evidence type="ECO:0000313" key="3">
    <source>
        <dbReference type="Proteomes" id="UP000033699"/>
    </source>
</evidence>
<accession>A0A0F2TFB7</accession>
<dbReference type="InterPro" id="IPR016024">
    <property type="entry name" value="ARM-type_fold"/>
</dbReference>
<evidence type="ECO:0000313" key="2">
    <source>
        <dbReference type="EMBL" id="KJS61913.1"/>
    </source>
</evidence>
<dbReference type="Gene3D" id="1.25.10.10">
    <property type="entry name" value="Leucine-rich Repeat Variant"/>
    <property type="match status" value="1"/>
</dbReference>
<comment type="caution">
    <text evidence="2">The sequence shown here is derived from an EMBL/GenBank/DDBJ whole genome shotgun (WGS) entry which is preliminary data.</text>
</comment>
<dbReference type="RefSeq" id="WP_045695345.1">
    <property type="nucleotide sequence ID" value="NZ_JZKH01000019.1"/>
</dbReference>
<sequence>MTANVDQLMASRDTLDPALLSALDDDDRTDLLNRALAADDPNRMRAMAFLSLTDPSPDGALAQAVGRAVTDSDPFVVAGALALAACLGSGAVPLVQGAVSNGESLVALSAWATLEQIATSDVLDALHQLAPSPGDEVGDQAAFALTVIAHRGGQTGFEPTPPADSDLRAIPAGQAASAITPSAPADDDFALLTRLAAGELYLIGPEQRATVAIDCGEHLLLAIDPAVLDGLPNSVLQAPALAGLVADLDRSGTSYGVRHLVLTWPDGSNGAHVLLCDPGGTPAYYGHPAESDFSDGTATFALSAVDRPGAGPIAVTVTAATSGVSLGGDLQVSDEIVTDRRDPTLDDDGSGAVA</sequence>
<protein>
    <submittedName>
        <fullName evidence="2">Uncharacterized protein</fullName>
    </submittedName>
</protein>
<name>A0A0F2TFB7_STRR3</name>
<evidence type="ECO:0000256" key="1">
    <source>
        <dbReference type="SAM" id="MobiDB-lite"/>
    </source>
</evidence>
<dbReference type="OrthoDB" id="9967097at2"/>
<keyword evidence="3" id="KW-1185">Reference proteome</keyword>
<feature type="region of interest" description="Disordered" evidence="1">
    <location>
        <begin position="335"/>
        <end position="354"/>
    </location>
</feature>
<dbReference type="InterPro" id="IPR011989">
    <property type="entry name" value="ARM-like"/>
</dbReference>
<proteinExistence type="predicted"/>